<accession>A0ABS2D6N6</accession>
<name>A0ABS2D6N6_9SPHN</name>
<proteinExistence type="predicted"/>
<gene>
    <name evidence="1" type="ORF">ILT43_09360</name>
</gene>
<dbReference type="RefSeq" id="WP_204198685.1">
    <property type="nucleotide sequence ID" value="NZ_JAFEMC010000002.1"/>
</dbReference>
<comment type="caution">
    <text evidence="1">The sequence shown here is derived from an EMBL/GenBank/DDBJ whole genome shotgun (WGS) entry which is preliminary data.</text>
</comment>
<organism evidence="1 2">
    <name type="scientific">Sphingomonas longa</name>
    <dbReference type="NCBI Taxonomy" id="2778730"/>
    <lineage>
        <taxon>Bacteria</taxon>
        <taxon>Pseudomonadati</taxon>
        <taxon>Pseudomonadota</taxon>
        <taxon>Alphaproteobacteria</taxon>
        <taxon>Sphingomonadales</taxon>
        <taxon>Sphingomonadaceae</taxon>
        <taxon>Sphingomonas</taxon>
    </lineage>
</organism>
<dbReference type="Proteomes" id="UP000763641">
    <property type="component" value="Unassembled WGS sequence"/>
</dbReference>
<reference evidence="1 2" key="1">
    <citation type="submission" date="2020-12" db="EMBL/GenBank/DDBJ databases">
        <title>Sphingomonas sp.</title>
        <authorList>
            <person name="Kim M.K."/>
        </authorList>
    </citation>
    <scope>NUCLEOTIDE SEQUENCE [LARGE SCALE GENOMIC DNA]</scope>
    <source>
        <strain evidence="1 2">BT552</strain>
    </source>
</reference>
<dbReference type="EMBL" id="JAFEMC010000002">
    <property type="protein sequence ID" value="MBM6576580.1"/>
    <property type="molecule type" value="Genomic_DNA"/>
</dbReference>
<evidence type="ECO:0000313" key="2">
    <source>
        <dbReference type="Proteomes" id="UP000763641"/>
    </source>
</evidence>
<sequence>MTLLAALQCDLIGPGGMLDQPFNGQNCCDYVEQRLVPTLSPGDIVIMDNPGRRRRPVVRRAIRRTRSQAAVPAALIARPHPNGTVPAKLQHRMRKAAERSH</sequence>
<evidence type="ECO:0000313" key="1">
    <source>
        <dbReference type="EMBL" id="MBM6576580.1"/>
    </source>
</evidence>
<protein>
    <submittedName>
        <fullName evidence="1">Uncharacterized protein</fullName>
    </submittedName>
</protein>
<keyword evidence="2" id="KW-1185">Reference proteome</keyword>